<dbReference type="PANTHER" id="PTHR42085:SF4">
    <property type="entry name" value="F-BOX DOMAIN-CONTAINING PROTEIN"/>
    <property type="match status" value="1"/>
</dbReference>
<reference evidence="1 2" key="1">
    <citation type="journal article" date="2018" name="PLoS Pathog.">
        <title>Evolution of structural diversity of trichothecenes, a family of toxins produced by plant pathogenic and entomopathogenic fungi.</title>
        <authorList>
            <person name="Proctor R.H."/>
            <person name="McCormick S.P."/>
            <person name="Kim H.S."/>
            <person name="Cardoza R.E."/>
            <person name="Stanley A.M."/>
            <person name="Lindo L."/>
            <person name="Kelly A."/>
            <person name="Brown D.W."/>
            <person name="Lee T."/>
            <person name="Vaughan M.M."/>
            <person name="Alexander N.J."/>
            <person name="Busman M."/>
            <person name="Gutierrez S."/>
        </authorList>
    </citation>
    <scope>NUCLEOTIDE SEQUENCE [LARGE SCALE GENOMIC DNA]</scope>
    <source>
        <strain evidence="1 2">NRRL 3299</strain>
    </source>
</reference>
<comment type="caution">
    <text evidence="1">The sequence shown here is derived from an EMBL/GenBank/DDBJ whole genome shotgun (WGS) entry which is preliminary data.</text>
</comment>
<gene>
    <name evidence="1" type="ORF">FSPOR_1941</name>
</gene>
<dbReference type="Proteomes" id="UP000266152">
    <property type="component" value="Unassembled WGS sequence"/>
</dbReference>
<organism evidence="1 2">
    <name type="scientific">Fusarium sporotrichioides</name>
    <dbReference type="NCBI Taxonomy" id="5514"/>
    <lineage>
        <taxon>Eukaryota</taxon>
        <taxon>Fungi</taxon>
        <taxon>Dikarya</taxon>
        <taxon>Ascomycota</taxon>
        <taxon>Pezizomycotina</taxon>
        <taxon>Sordariomycetes</taxon>
        <taxon>Hypocreomycetidae</taxon>
        <taxon>Hypocreales</taxon>
        <taxon>Nectriaceae</taxon>
        <taxon>Fusarium</taxon>
    </lineage>
</organism>
<protein>
    <submittedName>
        <fullName evidence="1">Uncharacterized protein</fullName>
    </submittedName>
</protein>
<dbReference type="InterPro" id="IPR038883">
    <property type="entry name" value="AN11006-like"/>
</dbReference>
<dbReference type="AlphaFoldDB" id="A0A395SMM9"/>
<keyword evidence="2" id="KW-1185">Reference proteome</keyword>
<dbReference type="PANTHER" id="PTHR42085">
    <property type="entry name" value="F-BOX DOMAIN-CONTAINING PROTEIN"/>
    <property type="match status" value="1"/>
</dbReference>
<evidence type="ECO:0000313" key="1">
    <source>
        <dbReference type="EMBL" id="RGP73691.1"/>
    </source>
</evidence>
<accession>A0A395SMM9</accession>
<dbReference type="EMBL" id="PXOF01000024">
    <property type="protein sequence ID" value="RGP73691.1"/>
    <property type="molecule type" value="Genomic_DNA"/>
</dbReference>
<proteinExistence type="predicted"/>
<sequence length="339" mass="38986">MDSPTLDDSSQAKAERKMDFSRKYKIQSRLTTRNGALVLGRPLAHVYPPDPPTINSTSDSGPIISFFLSLPGELRLGIYRHLLVSQNLPVLYSAAPALGFRVLAEELYDPDLRLHPQILQTCKTINREATQILYADNVFRRKFYWPSSLGRRGGSRPLPLRESSPISGINLQSITKIRLFRDYRKWLRDGRLRVLDEFPSLRELQVHVDMDDARGVSLVYKDALRSIHVHHRQLSCLKFRMRLAFDQVYKDWCNEYSNRSMGFSLHLRKKAELEEWFRKEDMFAGKKMAWHFLIELSSYAGPSATIMFSTAASQSRDHADDISCCVNTDGKSTWSKLPT</sequence>
<name>A0A395SMM9_FUSSP</name>
<evidence type="ECO:0000313" key="2">
    <source>
        <dbReference type="Proteomes" id="UP000266152"/>
    </source>
</evidence>